<protein>
    <submittedName>
        <fullName evidence="2">Uncharacterized protein</fullName>
    </submittedName>
</protein>
<proteinExistence type="predicted"/>
<organism evidence="2">
    <name type="scientific">uncultured Caudovirales phage</name>
    <dbReference type="NCBI Taxonomy" id="2100421"/>
    <lineage>
        <taxon>Viruses</taxon>
        <taxon>Duplodnaviria</taxon>
        <taxon>Heunggongvirae</taxon>
        <taxon>Uroviricota</taxon>
        <taxon>Caudoviricetes</taxon>
        <taxon>Peduoviridae</taxon>
        <taxon>Maltschvirus</taxon>
        <taxon>Maltschvirus maltsch</taxon>
    </lineage>
</organism>
<name>A0A6J7XEH6_9CAUD</name>
<gene>
    <name evidence="2" type="ORF">UFOVP1549_40</name>
    <name evidence="1" type="ORF">UFOVP303_54</name>
</gene>
<dbReference type="EMBL" id="LR798394">
    <property type="protein sequence ID" value="CAB5228568.1"/>
    <property type="molecule type" value="Genomic_DNA"/>
</dbReference>
<evidence type="ECO:0000313" key="2">
    <source>
        <dbReference type="EMBL" id="CAB5228568.1"/>
    </source>
</evidence>
<sequence>MRKFKARHYPAMELVRMFRPETEDTIIAETLGIHPQIVRKWKYKNTQINQWFADKYAIRLGMHPSAVWNDWFEMEAEQV</sequence>
<accession>A0A6J7XEH6</accession>
<reference evidence="2" key="1">
    <citation type="submission" date="2020-05" db="EMBL/GenBank/DDBJ databases">
        <authorList>
            <person name="Chiriac C."/>
            <person name="Salcher M."/>
            <person name="Ghai R."/>
            <person name="Kavagutti S V."/>
        </authorList>
    </citation>
    <scope>NUCLEOTIDE SEQUENCE</scope>
</reference>
<dbReference type="EMBL" id="LR796315">
    <property type="protein sequence ID" value="CAB4136193.1"/>
    <property type="molecule type" value="Genomic_DNA"/>
</dbReference>
<evidence type="ECO:0000313" key="1">
    <source>
        <dbReference type="EMBL" id="CAB4136193.1"/>
    </source>
</evidence>